<proteinExistence type="predicted"/>
<dbReference type="RefSeq" id="WP_110942672.1">
    <property type="nucleotide sequence ID" value="NZ_FQZV01000077.1"/>
</dbReference>
<evidence type="ECO:0000313" key="2">
    <source>
        <dbReference type="EMBL" id="SHK12980.1"/>
    </source>
</evidence>
<keyword evidence="1" id="KW-0812">Transmembrane</keyword>
<reference evidence="3" key="1">
    <citation type="submission" date="2016-11" db="EMBL/GenBank/DDBJ databases">
        <authorList>
            <person name="Varghese N."/>
            <person name="Submissions S."/>
        </authorList>
    </citation>
    <scope>NUCLEOTIDE SEQUENCE [LARGE SCALE GENOMIC DNA]</scope>
    <source>
        <strain evidence="3">DSM 17957</strain>
    </source>
</reference>
<name>A0A1M6PYG8_9FIRM</name>
<keyword evidence="1" id="KW-0472">Membrane</keyword>
<feature type="transmembrane region" description="Helical" evidence="1">
    <location>
        <begin position="6"/>
        <end position="26"/>
    </location>
</feature>
<organism evidence="2 3">
    <name type="scientific">Geosporobacter subterraneus DSM 17957</name>
    <dbReference type="NCBI Taxonomy" id="1121919"/>
    <lineage>
        <taxon>Bacteria</taxon>
        <taxon>Bacillati</taxon>
        <taxon>Bacillota</taxon>
        <taxon>Clostridia</taxon>
        <taxon>Peptostreptococcales</taxon>
        <taxon>Thermotaleaceae</taxon>
        <taxon>Geosporobacter</taxon>
    </lineage>
</organism>
<evidence type="ECO:0000256" key="1">
    <source>
        <dbReference type="SAM" id="Phobius"/>
    </source>
</evidence>
<dbReference type="STRING" id="1121919.SAMN02745975_03719"/>
<dbReference type="OrthoDB" id="1787216at2"/>
<accession>A0A1M6PYG8</accession>
<dbReference type="EMBL" id="FQZV01000077">
    <property type="protein sequence ID" value="SHK12980.1"/>
    <property type="molecule type" value="Genomic_DNA"/>
</dbReference>
<protein>
    <recommendedName>
        <fullName evidence="4">Thioredoxin</fullName>
    </recommendedName>
</protein>
<dbReference type="Gene3D" id="3.40.30.10">
    <property type="entry name" value="Glutaredoxin"/>
    <property type="match status" value="1"/>
</dbReference>
<dbReference type="AlphaFoldDB" id="A0A1M6PYG8"/>
<dbReference type="Proteomes" id="UP000184536">
    <property type="component" value="Unassembled WGS sequence"/>
</dbReference>
<gene>
    <name evidence="2" type="ORF">SAMN02745975_03719</name>
</gene>
<evidence type="ECO:0000313" key="3">
    <source>
        <dbReference type="Proteomes" id="UP000184536"/>
    </source>
</evidence>
<sequence>MKKYKWMILFTVIVAISGIILMKNITKTNTGSSTEKYETLEAKVNHFEKSSKIKIVMYSTETDCCPDLEKFYNNYNYKSTNLLKEYNGKIEGLLINKKSLNESDLKTAATYEKKYNIKVLPTLIIFDYKNIERVRIVGDYQASEVKNTLERMLSEI</sequence>
<keyword evidence="1" id="KW-1133">Transmembrane helix</keyword>
<keyword evidence="3" id="KW-1185">Reference proteome</keyword>
<evidence type="ECO:0008006" key="4">
    <source>
        <dbReference type="Google" id="ProtNLM"/>
    </source>
</evidence>
<dbReference type="SUPFAM" id="SSF52833">
    <property type="entry name" value="Thioredoxin-like"/>
    <property type="match status" value="1"/>
</dbReference>
<dbReference type="InterPro" id="IPR036249">
    <property type="entry name" value="Thioredoxin-like_sf"/>
</dbReference>